<evidence type="ECO:0000259" key="5">
    <source>
        <dbReference type="PROSITE" id="PS50240"/>
    </source>
</evidence>
<organism evidence="6 7">
    <name type="scientific">Aphanomyces euteiches</name>
    <dbReference type="NCBI Taxonomy" id="100861"/>
    <lineage>
        <taxon>Eukaryota</taxon>
        <taxon>Sar</taxon>
        <taxon>Stramenopiles</taxon>
        <taxon>Oomycota</taxon>
        <taxon>Saprolegniomycetes</taxon>
        <taxon>Saprolegniales</taxon>
        <taxon>Verrucalvaceae</taxon>
        <taxon>Aphanomyces</taxon>
    </lineage>
</organism>
<protein>
    <recommendedName>
        <fullName evidence="5">Peptidase S1 domain-containing protein</fullName>
    </recommendedName>
</protein>
<keyword evidence="7" id="KW-1185">Reference proteome</keyword>
<evidence type="ECO:0000256" key="4">
    <source>
        <dbReference type="SAM" id="SignalP"/>
    </source>
</evidence>
<dbReference type="AlphaFoldDB" id="A0A6G0W5D3"/>
<dbReference type="Gene3D" id="2.40.10.10">
    <property type="entry name" value="Trypsin-like serine proteases"/>
    <property type="match status" value="1"/>
</dbReference>
<dbReference type="PROSITE" id="PS50240">
    <property type="entry name" value="TRYPSIN_DOM"/>
    <property type="match status" value="1"/>
</dbReference>
<sequence length="255" mass="27260">MKIFYALTALFAFSSAQDLETVGENEADVGKHLYTTSLRAIADGTTQCGGSLIAPNVVLTSAQCTYRLWSPIKYAVVGSHTNGGNGAQDGETIEVKQLIKHPKFNDGSRAYDFALFILANDSKYAPVKLSFDNVGANVTSFVRGWGLTKFTGSESDVLLEAVATTIDDTTCRKLLPDNYNFDNTMMCAGGKEWQNACNGDSGGPMTIETDQQETLVGVVSWGIGCGKANAPGVYGRISAARDFIEPYLSSTSKTA</sequence>
<evidence type="ECO:0000313" key="7">
    <source>
        <dbReference type="Proteomes" id="UP000481153"/>
    </source>
</evidence>
<dbReference type="Pfam" id="PF00089">
    <property type="entry name" value="Trypsin"/>
    <property type="match status" value="1"/>
</dbReference>
<feature type="domain" description="Peptidase S1" evidence="5">
    <location>
        <begin position="21"/>
        <end position="249"/>
    </location>
</feature>
<accession>A0A6G0W5D3</accession>
<dbReference type="VEuPathDB" id="FungiDB:AeMF1_013840"/>
<dbReference type="CDD" id="cd00190">
    <property type="entry name" value="Tryp_SPc"/>
    <property type="match status" value="1"/>
</dbReference>
<proteinExistence type="inferred from homology"/>
<dbReference type="InterPro" id="IPR033116">
    <property type="entry name" value="TRYPSIN_SER"/>
</dbReference>
<keyword evidence="4" id="KW-0732">Signal</keyword>
<dbReference type="SUPFAM" id="SSF50494">
    <property type="entry name" value="Trypsin-like serine proteases"/>
    <property type="match status" value="1"/>
</dbReference>
<dbReference type="PANTHER" id="PTHR24276:SF91">
    <property type="entry name" value="AT26814P-RELATED"/>
    <property type="match status" value="1"/>
</dbReference>
<gene>
    <name evidence="6" type="ORF">Ae201684_018456</name>
</gene>
<dbReference type="EMBL" id="VJMJ01000336">
    <property type="protein sequence ID" value="KAF0722387.1"/>
    <property type="molecule type" value="Genomic_DNA"/>
</dbReference>
<feature type="signal peptide" evidence="4">
    <location>
        <begin position="1"/>
        <end position="16"/>
    </location>
</feature>
<dbReference type="InterPro" id="IPR043504">
    <property type="entry name" value="Peptidase_S1_PA_chymotrypsin"/>
</dbReference>
<evidence type="ECO:0000256" key="3">
    <source>
        <dbReference type="ARBA" id="ARBA00023157"/>
    </source>
</evidence>
<keyword evidence="2" id="KW-0843">Virulence</keyword>
<dbReference type="FunFam" id="2.40.10.10:FF:000002">
    <property type="entry name" value="Transmembrane protease serine"/>
    <property type="match status" value="1"/>
</dbReference>
<comment type="similarity">
    <text evidence="1">Belongs to the peptidase S1 family.</text>
</comment>
<comment type="caution">
    <text evidence="6">The sequence shown here is derived from an EMBL/GenBank/DDBJ whole genome shotgun (WGS) entry which is preliminary data.</text>
</comment>
<dbReference type="SMART" id="SM00020">
    <property type="entry name" value="Tryp_SPc"/>
    <property type="match status" value="1"/>
</dbReference>
<dbReference type="InterPro" id="IPR050430">
    <property type="entry name" value="Peptidase_S1"/>
</dbReference>
<dbReference type="InterPro" id="IPR001314">
    <property type="entry name" value="Peptidase_S1A"/>
</dbReference>
<dbReference type="GO" id="GO:0004252">
    <property type="term" value="F:serine-type endopeptidase activity"/>
    <property type="evidence" value="ECO:0007669"/>
    <property type="project" value="InterPro"/>
</dbReference>
<name>A0A6G0W5D3_9STRA</name>
<feature type="chain" id="PRO_5026010767" description="Peptidase S1 domain-containing protein" evidence="4">
    <location>
        <begin position="17"/>
        <end position="255"/>
    </location>
</feature>
<dbReference type="Proteomes" id="UP000481153">
    <property type="component" value="Unassembled WGS sequence"/>
</dbReference>
<dbReference type="PRINTS" id="PR00722">
    <property type="entry name" value="CHYMOTRYPSIN"/>
</dbReference>
<dbReference type="GO" id="GO:0006508">
    <property type="term" value="P:proteolysis"/>
    <property type="evidence" value="ECO:0007669"/>
    <property type="project" value="InterPro"/>
</dbReference>
<keyword evidence="3" id="KW-1015">Disulfide bond</keyword>
<dbReference type="InterPro" id="IPR001254">
    <property type="entry name" value="Trypsin_dom"/>
</dbReference>
<evidence type="ECO:0000256" key="1">
    <source>
        <dbReference type="ARBA" id="ARBA00007664"/>
    </source>
</evidence>
<dbReference type="PANTHER" id="PTHR24276">
    <property type="entry name" value="POLYSERASE-RELATED"/>
    <property type="match status" value="1"/>
</dbReference>
<evidence type="ECO:0000256" key="2">
    <source>
        <dbReference type="ARBA" id="ARBA00023026"/>
    </source>
</evidence>
<dbReference type="PROSITE" id="PS00135">
    <property type="entry name" value="TRYPSIN_SER"/>
    <property type="match status" value="1"/>
</dbReference>
<evidence type="ECO:0000313" key="6">
    <source>
        <dbReference type="EMBL" id="KAF0722387.1"/>
    </source>
</evidence>
<dbReference type="InterPro" id="IPR009003">
    <property type="entry name" value="Peptidase_S1_PA"/>
</dbReference>
<reference evidence="6 7" key="1">
    <citation type="submission" date="2019-07" db="EMBL/GenBank/DDBJ databases">
        <title>Genomics analysis of Aphanomyces spp. identifies a new class of oomycete effector associated with host adaptation.</title>
        <authorList>
            <person name="Gaulin E."/>
        </authorList>
    </citation>
    <scope>NUCLEOTIDE SEQUENCE [LARGE SCALE GENOMIC DNA]</scope>
    <source>
        <strain evidence="6 7">ATCC 201684</strain>
    </source>
</reference>